<proteinExistence type="predicted"/>
<dbReference type="Proteomes" id="UP001519306">
    <property type="component" value="Unassembled WGS sequence"/>
</dbReference>
<keyword evidence="3" id="KW-1185">Reference proteome</keyword>
<gene>
    <name evidence="2" type="ORF">J2Z71_001724</name>
</gene>
<dbReference type="Gene3D" id="3.10.450.590">
    <property type="match status" value="1"/>
</dbReference>
<feature type="domain" description="DUF3887" evidence="1">
    <location>
        <begin position="59"/>
        <end position="158"/>
    </location>
</feature>
<evidence type="ECO:0000313" key="2">
    <source>
        <dbReference type="EMBL" id="MBP2026166.1"/>
    </source>
</evidence>
<comment type="caution">
    <text evidence="2">The sequence shown here is derived from an EMBL/GenBank/DDBJ whole genome shotgun (WGS) entry which is preliminary data.</text>
</comment>
<sequence length="161" mass="18106">MNKKTKTVALIIVLVAAVIYAIFSSKNKGATNVGLTDEHFEKIELTSDFNKDELKKASEEAVLLISNLDFDKLLEKSSKEFKEIFGSDTKSVNKEKETVKKIIGKKGKFENVNTGEIECYKDKKTGLVFAIVNSKAKYDKGSIKYAISFNEDNEIISFYLK</sequence>
<dbReference type="RefSeq" id="WP_210062211.1">
    <property type="nucleotide sequence ID" value="NZ_JAGGLJ010000025.1"/>
</dbReference>
<accession>A0ABS4KFX7</accession>
<evidence type="ECO:0000313" key="3">
    <source>
        <dbReference type="Proteomes" id="UP001519306"/>
    </source>
</evidence>
<dbReference type="Pfam" id="PF13026">
    <property type="entry name" value="DUF3887"/>
    <property type="match status" value="1"/>
</dbReference>
<evidence type="ECO:0000259" key="1">
    <source>
        <dbReference type="Pfam" id="PF13026"/>
    </source>
</evidence>
<dbReference type="EMBL" id="JAGGLJ010000025">
    <property type="protein sequence ID" value="MBP2026166.1"/>
    <property type="molecule type" value="Genomic_DNA"/>
</dbReference>
<dbReference type="InterPro" id="IPR024981">
    <property type="entry name" value="DUF3887"/>
</dbReference>
<name>A0ABS4KFX7_9FIRM</name>
<reference evidence="2 3" key="1">
    <citation type="submission" date="2021-03" db="EMBL/GenBank/DDBJ databases">
        <title>Genomic Encyclopedia of Type Strains, Phase IV (KMG-IV): sequencing the most valuable type-strain genomes for metagenomic binning, comparative biology and taxonomic classification.</title>
        <authorList>
            <person name="Goeker M."/>
        </authorList>
    </citation>
    <scope>NUCLEOTIDE SEQUENCE [LARGE SCALE GENOMIC DNA]</scope>
    <source>
        <strain evidence="2 3">DSM 27563</strain>
    </source>
</reference>
<organism evidence="2 3">
    <name type="scientific">Peptoniphilus stercorisuis</name>
    <dbReference type="NCBI Taxonomy" id="1436965"/>
    <lineage>
        <taxon>Bacteria</taxon>
        <taxon>Bacillati</taxon>
        <taxon>Bacillota</taxon>
        <taxon>Tissierellia</taxon>
        <taxon>Tissierellales</taxon>
        <taxon>Peptoniphilaceae</taxon>
        <taxon>Peptoniphilus</taxon>
    </lineage>
</organism>
<protein>
    <recommendedName>
        <fullName evidence="1">DUF3887 domain-containing protein</fullName>
    </recommendedName>
</protein>